<keyword evidence="1" id="KW-1133">Transmembrane helix</keyword>
<feature type="transmembrane region" description="Helical" evidence="1">
    <location>
        <begin position="208"/>
        <end position="227"/>
    </location>
</feature>
<dbReference type="EMBL" id="MCFA01000005">
    <property type="protein sequence ID" value="ORY18779.1"/>
    <property type="molecule type" value="Genomic_DNA"/>
</dbReference>
<dbReference type="AlphaFoldDB" id="A0A1Y2A8C9"/>
<sequence>PKVIRQCCQNMLQQQWVRRLPVIQNHSPAQVAAVPLKSIVDEVAAVGQTRLVVIDFCAGGGGPTPVFERLINAERARKGDTLLEFRMSDLHPNKPAWEELCKKSDNLTFIPESVNAMEPPKQVTTTRIFRLFNLSFHHFDDETAREVLKSTIQTAEGIAIIELQDRRFGTLLMMACNCLLCCLVTPFWFPPFSSGFRPHRQNLIQTLWTYIGVLPFILCWDGLASCIRTREFEEVMKLVGDATGETPNIKIDKQSENTDRHCDIAGWRFTFSRQMHTFPFGYVNMTTGAK</sequence>
<keyword evidence="1" id="KW-0812">Transmembrane</keyword>
<evidence type="ECO:0000313" key="2">
    <source>
        <dbReference type="EMBL" id="ORY18779.1"/>
    </source>
</evidence>
<reference evidence="2 3" key="1">
    <citation type="submission" date="2016-07" db="EMBL/GenBank/DDBJ databases">
        <title>Pervasive Adenine N6-methylation of Active Genes in Fungi.</title>
        <authorList>
            <consortium name="DOE Joint Genome Institute"/>
            <person name="Mondo S.J."/>
            <person name="Dannebaum R.O."/>
            <person name="Kuo R.C."/>
            <person name="Labutti K."/>
            <person name="Haridas S."/>
            <person name="Kuo A."/>
            <person name="Salamov A."/>
            <person name="Ahrendt S.R."/>
            <person name="Lipzen A."/>
            <person name="Sullivan W."/>
            <person name="Andreopoulos W.B."/>
            <person name="Clum A."/>
            <person name="Lindquist E."/>
            <person name="Daum C."/>
            <person name="Ramamoorthy G.K."/>
            <person name="Gryganskyi A."/>
            <person name="Culley D."/>
            <person name="Magnuson J.K."/>
            <person name="James T.Y."/>
            <person name="O'Malley M.A."/>
            <person name="Stajich J.E."/>
            <person name="Spatafora J.W."/>
            <person name="Visel A."/>
            <person name="Grigoriev I.V."/>
        </authorList>
    </citation>
    <scope>NUCLEOTIDE SEQUENCE [LARGE SCALE GENOMIC DNA]</scope>
    <source>
        <strain evidence="2 3">CBS 115471</strain>
    </source>
</reference>
<dbReference type="OrthoDB" id="2101715at2759"/>
<evidence type="ECO:0000313" key="3">
    <source>
        <dbReference type="Proteomes" id="UP000193144"/>
    </source>
</evidence>
<gene>
    <name evidence="2" type="ORF">BCR34DRAFT_448730</name>
</gene>
<protein>
    <submittedName>
        <fullName evidence="2">Uncharacterized protein</fullName>
    </submittedName>
</protein>
<feature type="transmembrane region" description="Helical" evidence="1">
    <location>
        <begin position="168"/>
        <end position="188"/>
    </location>
</feature>
<name>A0A1Y2A8C9_9PLEO</name>
<dbReference type="Proteomes" id="UP000193144">
    <property type="component" value="Unassembled WGS sequence"/>
</dbReference>
<accession>A0A1Y2A8C9</accession>
<feature type="non-terminal residue" evidence="2">
    <location>
        <position position="290"/>
    </location>
</feature>
<comment type="caution">
    <text evidence="2">The sequence shown here is derived from an EMBL/GenBank/DDBJ whole genome shotgun (WGS) entry which is preliminary data.</text>
</comment>
<keyword evidence="3" id="KW-1185">Reference proteome</keyword>
<dbReference type="STRING" id="1231657.A0A1Y2A8C9"/>
<evidence type="ECO:0000256" key="1">
    <source>
        <dbReference type="SAM" id="Phobius"/>
    </source>
</evidence>
<organism evidence="2 3">
    <name type="scientific">Clohesyomyces aquaticus</name>
    <dbReference type="NCBI Taxonomy" id="1231657"/>
    <lineage>
        <taxon>Eukaryota</taxon>
        <taxon>Fungi</taxon>
        <taxon>Dikarya</taxon>
        <taxon>Ascomycota</taxon>
        <taxon>Pezizomycotina</taxon>
        <taxon>Dothideomycetes</taxon>
        <taxon>Pleosporomycetidae</taxon>
        <taxon>Pleosporales</taxon>
        <taxon>Lindgomycetaceae</taxon>
        <taxon>Clohesyomyces</taxon>
    </lineage>
</organism>
<feature type="non-terminal residue" evidence="2">
    <location>
        <position position="1"/>
    </location>
</feature>
<proteinExistence type="predicted"/>
<keyword evidence="1" id="KW-0472">Membrane</keyword>